<dbReference type="InterPro" id="IPR011009">
    <property type="entry name" value="Kinase-like_dom_sf"/>
</dbReference>
<feature type="transmembrane region" description="Helical" evidence="8">
    <location>
        <begin position="611"/>
        <end position="628"/>
    </location>
</feature>
<evidence type="ECO:0000259" key="9">
    <source>
        <dbReference type="PROSITE" id="PS50011"/>
    </source>
</evidence>
<dbReference type="STRING" id="52247.A0A4T0X5H2"/>
<feature type="transmembrane region" description="Helical" evidence="8">
    <location>
        <begin position="634"/>
        <end position="654"/>
    </location>
</feature>
<evidence type="ECO:0000256" key="5">
    <source>
        <dbReference type="ARBA" id="ARBA00037982"/>
    </source>
</evidence>
<evidence type="ECO:0000256" key="1">
    <source>
        <dbReference type="ARBA" id="ARBA00022679"/>
    </source>
</evidence>
<dbReference type="Gene3D" id="3.30.200.20">
    <property type="entry name" value="Phosphorylase Kinase, domain 1"/>
    <property type="match status" value="1"/>
</dbReference>
<keyword evidence="3" id="KW-0418">Kinase</keyword>
<dbReference type="GO" id="GO:0004672">
    <property type="term" value="F:protein kinase activity"/>
    <property type="evidence" value="ECO:0007669"/>
    <property type="project" value="InterPro"/>
</dbReference>
<evidence type="ECO:0000256" key="6">
    <source>
        <dbReference type="PROSITE-ProRule" id="PRU10141"/>
    </source>
</evidence>
<dbReference type="Proteomes" id="UP000307173">
    <property type="component" value="Unassembled WGS sequence"/>
</dbReference>
<feature type="domain" description="Protein kinase" evidence="9">
    <location>
        <begin position="209"/>
        <end position="546"/>
    </location>
</feature>
<evidence type="ECO:0000313" key="11">
    <source>
        <dbReference type="Proteomes" id="UP000307173"/>
    </source>
</evidence>
<dbReference type="GO" id="GO:0030447">
    <property type="term" value="P:filamentous growth"/>
    <property type="evidence" value="ECO:0007669"/>
    <property type="project" value="UniProtKB-ARBA"/>
</dbReference>
<dbReference type="PANTHER" id="PTHR11042">
    <property type="entry name" value="EUKARYOTIC TRANSLATION INITIATION FACTOR 2-ALPHA KINASE EIF2-ALPHA KINASE -RELATED"/>
    <property type="match status" value="1"/>
</dbReference>
<evidence type="ECO:0000256" key="8">
    <source>
        <dbReference type="SAM" id="Phobius"/>
    </source>
</evidence>
<dbReference type="OrthoDB" id="1405469at2759"/>
<dbReference type="GO" id="GO:0005737">
    <property type="term" value="C:cytoplasm"/>
    <property type="evidence" value="ECO:0007669"/>
    <property type="project" value="TreeGrafter"/>
</dbReference>
<dbReference type="AlphaFoldDB" id="A0A4T0X5H2"/>
<dbReference type="Gene3D" id="1.10.510.10">
    <property type="entry name" value="Transferase(Phosphotransferase) domain 1"/>
    <property type="match status" value="1"/>
</dbReference>
<dbReference type="EMBL" id="SELW01000141">
    <property type="protein sequence ID" value="TID30533.1"/>
    <property type="molecule type" value="Genomic_DNA"/>
</dbReference>
<protein>
    <recommendedName>
        <fullName evidence="9">Protein kinase domain-containing protein</fullName>
    </recommendedName>
</protein>
<evidence type="ECO:0000256" key="7">
    <source>
        <dbReference type="SAM" id="MobiDB-lite"/>
    </source>
</evidence>
<dbReference type="InterPro" id="IPR050339">
    <property type="entry name" value="CC_SR_Kinase"/>
</dbReference>
<dbReference type="SMART" id="SM00220">
    <property type="entry name" value="S_TKc"/>
    <property type="match status" value="1"/>
</dbReference>
<gene>
    <name evidence="10" type="ORF">CANINC_000887</name>
</gene>
<keyword evidence="1" id="KW-0808">Transferase</keyword>
<reference evidence="10 11" key="1">
    <citation type="journal article" date="2019" name="Front. Genet.">
        <title>Whole-Genome Sequencing of the Opportunistic Yeast Pathogen Candida inconspicua Uncovers Its Hybrid Origin.</title>
        <authorList>
            <person name="Mixao V."/>
            <person name="Hansen A.P."/>
            <person name="Saus E."/>
            <person name="Boekhout T."/>
            <person name="Lass-Florl C."/>
            <person name="Gabaldon T."/>
        </authorList>
    </citation>
    <scope>NUCLEOTIDE SEQUENCE [LARGE SCALE GENOMIC DNA]</scope>
    <source>
        <strain evidence="10 11">CBS 180</strain>
    </source>
</reference>
<keyword evidence="4 6" id="KW-0067">ATP-binding</keyword>
<organism evidence="10 11">
    <name type="scientific">Pichia inconspicua</name>
    <dbReference type="NCBI Taxonomy" id="52247"/>
    <lineage>
        <taxon>Eukaryota</taxon>
        <taxon>Fungi</taxon>
        <taxon>Dikarya</taxon>
        <taxon>Ascomycota</taxon>
        <taxon>Saccharomycotina</taxon>
        <taxon>Pichiomycetes</taxon>
        <taxon>Pichiales</taxon>
        <taxon>Pichiaceae</taxon>
        <taxon>Pichia</taxon>
    </lineage>
</organism>
<keyword evidence="2 6" id="KW-0547">Nucleotide-binding</keyword>
<proteinExistence type="inferred from homology"/>
<keyword evidence="8" id="KW-1133">Transmembrane helix</keyword>
<sequence length="657" mass="74621">MSLVRYNTSDVLEYSDTGKELTVVYKNEESGEVVLYNRTLNDFEVIKLEVPFGNNNSELPSNDNHRNRRRNSSRQHQGQNTGFVCRVCGAYNDFNHAGASRSSTSPSNHRRKSFASSSSALELETDPILRYSNGLTLSHPMANIYDFTTNSSGNLIRGDYFKLLQNSMFRKQENDSLLSIDDGDEFSDHVEFKSISEKIINQGYFDKFFKILSKLGSGSYGSVYKVEHELLGLNLGVFALKKIPIGDDVNNLKKILNEVKFLYDLSCNITENNHNNSNIVKYNHVWIEVDQVSRFSPKIPVVFLLFEYCAGGTLEDFVESMKDPKYNIIEEKLLRKKKMKHSKKSRLLNNYEIFKIFTDITKGLNYLHDLNILHRDLKPSNCLFKTEIDRLYQPITSLDELDKIPTLLVSDFGESIMVSSIEDKWQNNLSTGNTGTLEFCAPEIINRRKSEGKSGAFSYSSDVYSLGMMLYYLCFGKLPFTSEKDDPEEISKQILSTGLFENLYDLRTTENSGLLVDWIVLIDALVSPNPEDRPNTNQILTILDGIGLKLKAEMITNSEGLDDRDNDSVCSSDNEKDLNSDYQETMSSTGHLTMLTMFIINFTLQLYCKYSVLINAQCLVIGGYVAGYKPVLQVVYAELVLTIITLFYAVLSLFKLV</sequence>
<dbReference type="PROSITE" id="PS00108">
    <property type="entry name" value="PROTEIN_KINASE_ST"/>
    <property type="match status" value="1"/>
</dbReference>
<accession>A0A4T0X5H2</accession>
<dbReference type="PROSITE" id="PS50011">
    <property type="entry name" value="PROTEIN_KINASE_DOM"/>
    <property type="match status" value="1"/>
</dbReference>
<comment type="similarity">
    <text evidence="5">Belongs to the protein kinase superfamily. Ser/Thr protein kinase family. GCN2 subfamily.</text>
</comment>
<dbReference type="Pfam" id="PF00069">
    <property type="entry name" value="Pkinase"/>
    <property type="match status" value="1"/>
</dbReference>
<evidence type="ECO:0000256" key="4">
    <source>
        <dbReference type="ARBA" id="ARBA00022840"/>
    </source>
</evidence>
<feature type="region of interest" description="Disordered" evidence="7">
    <location>
        <begin position="54"/>
        <end position="78"/>
    </location>
</feature>
<dbReference type="GO" id="GO:0005634">
    <property type="term" value="C:nucleus"/>
    <property type="evidence" value="ECO:0007669"/>
    <property type="project" value="TreeGrafter"/>
</dbReference>
<dbReference type="PANTHER" id="PTHR11042:SF138">
    <property type="entry name" value="SERINE_THREONINE-PROTEIN KINASE IKS1-RELATED"/>
    <property type="match status" value="1"/>
</dbReference>
<keyword evidence="8" id="KW-0472">Membrane</keyword>
<keyword evidence="11" id="KW-1185">Reference proteome</keyword>
<dbReference type="GO" id="GO:0005524">
    <property type="term" value="F:ATP binding"/>
    <property type="evidence" value="ECO:0007669"/>
    <property type="project" value="UniProtKB-UniRule"/>
</dbReference>
<dbReference type="InterPro" id="IPR017441">
    <property type="entry name" value="Protein_kinase_ATP_BS"/>
</dbReference>
<evidence type="ECO:0000256" key="2">
    <source>
        <dbReference type="ARBA" id="ARBA00022741"/>
    </source>
</evidence>
<dbReference type="SUPFAM" id="SSF56112">
    <property type="entry name" value="Protein kinase-like (PK-like)"/>
    <property type="match status" value="1"/>
</dbReference>
<feature type="binding site" evidence="6">
    <location>
        <position position="241"/>
    </location>
    <ligand>
        <name>ATP</name>
        <dbReference type="ChEBI" id="CHEBI:30616"/>
    </ligand>
</feature>
<name>A0A4T0X5H2_9ASCO</name>
<evidence type="ECO:0000313" key="10">
    <source>
        <dbReference type="EMBL" id="TID30533.1"/>
    </source>
</evidence>
<dbReference type="InterPro" id="IPR000719">
    <property type="entry name" value="Prot_kinase_dom"/>
</dbReference>
<dbReference type="PROSITE" id="PS00107">
    <property type="entry name" value="PROTEIN_KINASE_ATP"/>
    <property type="match status" value="1"/>
</dbReference>
<evidence type="ECO:0000256" key="3">
    <source>
        <dbReference type="ARBA" id="ARBA00022777"/>
    </source>
</evidence>
<keyword evidence="8" id="KW-0812">Transmembrane</keyword>
<comment type="caution">
    <text evidence="10">The sequence shown here is derived from an EMBL/GenBank/DDBJ whole genome shotgun (WGS) entry which is preliminary data.</text>
</comment>
<dbReference type="InterPro" id="IPR008271">
    <property type="entry name" value="Ser/Thr_kinase_AS"/>
</dbReference>